<dbReference type="CDD" id="cd00887">
    <property type="entry name" value="MoeA"/>
    <property type="match status" value="1"/>
</dbReference>
<keyword evidence="5 11" id="KW-0500">Molybdenum</keyword>
<dbReference type="Pfam" id="PF03454">
    <property type="entry name" value="MoeA_C"/>
    <property type="match status" value="1"/>
</dbReference>
<dbReference type="Gene3D" id="2.170.190.11">
    <property type="entry name" value="Molybdopterin biosynthesis moea protein, domain 3"/>
    <property type="match status" value="1"/>
</dbReference>
<dbReference type="InterPro" id="IPR038987">
    <property type="entry name" value="MoeA-like"/>
</dbReference>
<dbReference type="OrthoDB" id="9804758at2"/>
<keyword evidence="7 11" id="KW-0479">Metal-binding</keyword>
<dbReference type="Gene3D" id="3.90.105.10">
    <property type="entry name" value="Molybdopterin biosynthesis moea protein, domain 2"/>
    <property type="match status" value="1"/>
</dbReference>
<dbReference type="InterPro" id="IPR036425">
    <property type="entry name" value="MoaB/Mog-like_dom_sf"/>
</dbReference>
<dbReference type="SUPFAM" id="SSF53218">
    <property type="entry name" value="Molybdenum cofactor biosynthesis proteins"/>
    <property type="match status" value="1"/>
</dbReference>
<feature type="domain" description="MoaB/Mog" evidence="12">
    <location>
        <begin position="179"/>
        <end position="317"/>
    </location>
</feature>
<organism evidence="13 14">
    <name type="scientific">Actinotalea ferrariae CF5-4</name>
    <dbReference type="NCBI Taxonomy" id="948458"/>
    <lineage>
        <taxon>Bacteria</taxon>
        <taxon>Bacillati</taxon>
        <taxon>Actinomycetota</taxon>
        <taxon>Actinomycetes</taxon>
        <taxon>Micrococcales</taxon>
        <taxon>Cellulomonadaceae</taxon>
        <taxon>Actinotalea</taxon>
    </lineage>
</organism>
<reference evidence="13 14" key="1">
    <citation type="submission" date="2014-01" db="EMBL/GenBank/DDBJ databases">
        <title>Actinotalea ferrariae CF5-4.</title>
        <authorList>
            <person name="Chen F."/>
            <person name="Li Y."/>
            <person name="Wang G."/>
        </authorList>
    </citation>
    <scope>NUCLEOTIDE SEQUENCE [LARGE SCALE GENOMIC DNA]</scope>
    <source>
        <strain evidence="13 14">CF5-4</strain>
    </source>
</reference>
<evidence type="ECO:0000313" key="14">
    <source>
        <dbReference type="Proteomes" id="UP000019753"/>
    </source>
</evidence>
<evidence type="ECO:0000313" key="13">
    <source>
        <dbReference type="EMBL" id="EYR63297.1"/>
    </source>
</evidence>
<dbReference type="Gene3D" id="2.40.340.10">
    <property type="entry name" value="MoeA, C-terminal, domain IV"/>
    <property type="match status" value="1"/>
</dbReference>
<dbReference type="GO" id="GO:0046872">
    <property type="term" value="F:metal ion binding"/>
    <property type="evidence" value="ECO:0007669"/>
    <property type="project" value="UniProtKB-UniRule"/>
</dbReference>
<dbReference type="RefSeq" id="WP_052022914.1">
    <property type="nucleotide sequence ID" value="NZ_AXCW01000107.1"/>
</dbReference>
<keyword evidence="8 11" id="KW-0460">Magnesium</keyword>
<dbReference type="AlphaFoldDB" id="A0A021VW38"/>
<dbReference type="Pfam" id="PF00994">
    <property type="entry name" value="MoCF_biosynth"/>
    <property type="match status" value="1"/>
</dbReference>
<keyword evidence="6 11" id="KW-0808">Transferase</keyword>
<comment type="similarity">
    <text evidence="4 11">Belongs to the MoeA family.</text>
</comment>
<evidence type="ECO:0000256" key="8">
    <source>
        <dbReference type="ARBA" id="ARBA00022842"/>
    </source>
</evidence>
<evidence type="ECO:0000256" key="11">
    <source>
        <dbReference type="RuleBase" id="RU365090"/>
    </source>
</evidence>
<dbReference type="Gene3D" id="3.40.980.10">
    <property type="entry name" value="MoaB/Mog-like domain"/>
    <property type="match status" value="1"/>
</dbReference>
<comment type="catalytic activity">
    <reaction evidence="10">
        <text>adenylyl-molybdopterin + molybdate = Mo-molybdopterin + AMP + H(+)</text>
        <dbReference type="Rhea" id="RHEA:35047"/>
        <dbReference type="ChEBI" id="CHEBI:15378"/>
        <dbReference type="ChEBI" id="CHEBI:36264"/>
        <dbReference type="ChEBI" id="CHEBI:62727"/>
        <dbReference type="ChEBI" id="CHEBI:71302"/>
        <dbReference type="ChEBI" id="CHEBI:456215"/>
        <dbReference type="EC" id="2.10.1.1"/>
    </reaction>
</comment>
<sequence>MRTVAEHLEAVLALVEPLPPVGTELEDALGAVLAQDVRADDALPHWDCSAMDGYAVRAGDLLGAGPSSPVRLRVVADLPAGSGAEPVLALGSAARIMTGAPIPAGADAVVPVEQSDGGVEHVVLTQAPALGAHIRRAGEDVRPGDLVLAAGTWLGPAQLAAAASVGAGRLQVHRRPRVAVLSTGAELVPPGRSLTYGQIHDSNSYLLAAAVREAGCDAVRVGAVPDDPAALAEALDAAEQQADLVVTSGGVSMGAYDVVKQLLAGRTGIDFVRVAMQPGKPQGLGRLRSGTPLLALPGNPVSAFVSFHMFVRPALRRLAGHRDAAPAVREALVEDAWRTPESRAQVMPVVLVDTAAGDGALRVRRAVEGGSGSHLVASLARAHGLAVVPAAVQDVRPGDRVEVLITAPELVPSSAGSPR</sequence>
<dbReference type="SMART" id="SM00852">
    <property type="entry name" value="MoCF_biosynth"/>
    <property type="match status" value="1"/>
</dbReference>
<dbReference type="InterPro" id="IPR005110">
    <property type="entry name" value="MoeA_linker/N"/>
</dbReference>
<evidence type="ECO:0000256" key="5">
    <source>
        <dbReference type="ARBA" id="ARBA00022505"/>
    </source>
</evidence>
<dbReference type="PANTHER" id="PTHR10192:SF5">
    <property type="entry name" value="GEPHYRIN"/>
    <property type="match status" value="1"/>
</dbReference>
<dbReference type="GO" id="GO:0061599">
    <property type="term" value="F:molybdopterin molybdotransferase activity"/>
    <property type="evidence" value="ECO:0007669"/>
    <property type="project" value="UniProtKB-UniRule"/>
</dbReference>
<dbReference type="SUPFAM" id="SSF63867">
    <property type="entry name" value="MoeA C-terminal domain-like"/>
    <property type="match status" value="1"/>
</dbReference>
<evidence type="ECO:0000256" key="6">
    <source>
        <dbReference type="ARBA" id="ARBA00022679"/>
    </source>
</evidence>
<name>A0A021VW38_9CELL</name>
<dbReference type="PANTHER" id="PTHR10192">
    <property type="entry name" value="MOLYBDOPTERIN BIOSYNTHESIS PROTEIN"/>
    <property type="match status" value="1"/>
</dbReference>
<protein>
    <recommendedName>
        <fullName evidence="11">Molybdopterin molybdenumtransferase</fullName>
        <ecNumber evidence="11">2.10.1.1</ecNumber>
    </recommendedName>
</protein>
<dbReference type="NCBIfam" id="NF045515">
    <property type="entry name" value="Glp_gephyrin"/>
    <property type="match status" value="1"/>
</dbReference>
<dbReference type="Pfam" id="PF03453">
    <property type="entry name" value="MoeA_N"/>
    <property type="match status" value="1"/>
</dbReference>
<evidence type="ECO:0000256" key="3">
    <source>
        <dbReference type="ARBA" id="ARBA00005046"/>
    </source>
</evidence>
<keyword evidence="9 11" id="KW-0501">Molybdenum cofactor biosynthesis</keyword>
<dbReference type="InterPro" id="IPR036135">
    <property type="entry name" value="MoeA_linker/N_sf"/>
</dbReference>
<gene>
    <name evidence="13" type="ORF">N866_01610</name>
</gene>
<dbReference type="Proteomes" id="UP000019753">
    <property type="component" value="Unassembled WGS sequence"/>
</dbReference>
<comment type="function">
    <text evidence="2 11">Catalyzes the insertion of molybdate into adenylated molybdopterin with the concomitant release of AMP.</text>
</comment>
<dbReference type="InterPro" id="IPR001453">
    <property type="entry name" value="MoaB/Mog_dom"/>
</dbReference>
<dbReference type="UniPathway" id="UPA00344"/>
<dbReference type="FunFam" id="3.40.980.10:FF:000004">
    <property type="entry name" value="Molybdopterin molybdenumtransferase"/>
    <property type="match status" value="1"/>
</dbReference>
<comment type="cofactor">
    <cofactor evidence="1 11">
        <name>Mg(2+)</name>
        <dbReference type="ChEBI" id="CHEBI:18420"/>
    </cofactor>
</comment>
<keyword evidence="14" id="KW-1185">Reference proteome</keyword>
<evidence type="ECO:0000259" key="12">
    <source>
        <dbReference type="SMART" id="SM00852"/>
    </source>
</evidence>
<dbReference type="SUPFAM" id="SSF63882">
    <property type="entry name" value="MoeA N-terminal region -like"/>
    <property type="match status" value="1"/>
</dbReference>
<proteinExistence type="inferred from homology"/>
<dbReference type="EMBL" id="AXCW01000107">
    <property type="protein sequence ID" value="EYR63297.1"/>
    <property type="molecule type" value="Genomic_DNA"/>
</dbReference>
<evidence type="ECO:0000256" key="7">
    <source>
        <dbReference type="ARBA" id="ARBA00022723"/>
    </source>
</evidence>
<evidence type="ECO:0000256" key="1">
    <source>
        <dbReference type="ARBA" id="ARBA00001946"/>
    </source>
</evidence>
<dbReference type="GO" id="GO:0005829">
    <property type="term" value="C:cytosol"/>
    <property type="evidence" value="ECO:0007669"/>
    <property type="project" value="TreeGrafter"/>
</dbReference>
<dbReference type="InterPro" id="IPR005111">
    <property type="entry name" value="MoeA_C_domain_IV"/>
</dbReference>
<evidence type="ECO:0000256" key="9">
    <source>
        <dbReference type="ARBA" id="ARBA00023150"/>
    </source>
</evidence>
<evidence type="ECO:0000256" key="10">
    <source>
        <dbReference type="ARBA" id="ARBA00047317"/>
    </source>
</evidence>
<dbReference type="EC" id="2.10.1.1" evidence="11"/>
<dbReference type="GO" id="GO:0006777">
    <property type="term" value="P:Mo-molybdopterin cofactor biosynthetic process"/>
    <property type="evidence" value="ECO:0007669"/>
    <property type="project" value="UniProtKB-UniRule"/>
</dbReference>
<dbReference type="InterPro" id="IPR036688">
    <property type="entry name" value="MoeA_C_domain_IV_sf"/>
</dbReference>
<dbReference type="NCBIfam" id="TIGR00177">
    <property type="entry name" value="molyb_syn"/>
    <property type="match status" value="1"/>
</dbReference>
<evidence type="ECO:0000256" key="4">
    <source>
        <dbReference type="ARBA" id="ARBA00010763"/>
    </source>
</evidence>
<accession>A0A021VW38</accession>
<evidence type="ECO:0000256" key="2">
    <source>
        <dbReference type="ARBA" id="ARBA00002901"/>
    </source>
</evidence>
<comment type="caution">
    <text evidence="13">The sequence shown here is derived from an EMBL/GenBank/DDBJ whole genome shotgun (WGS) entry which is preliminary data.</text>
</comment>
<comment type="pathway">
    <text evidence="3 11">Cofactor biosynthesis; molybdopterin biosynthesis.</text>
</comment>